<accession>A0A5B7E5W3</accession>
<comment type="caution">
    <text evidence="1">The sequence shown here is derived from an EMBL/GenBank/DDBJ whole genome shotgun (WGS) entry which is preliminary data.</text>
</comment>
<proteinExistence type="predicted"/>
<name>A0A5B7E5W3_PORTR</name>
<dbReference type="EMBL" id="VSRR010002066">
    <property type="protein sequence ID" value="MPC29401.1"/>
    <property type="molecule type" value="Genomic_DNA"/>
</dbReference>
<reference evidence="1 2" key="1">
    <citation type="submission" date="2019-05" db="EMBL/GenBank/DDBJ databases">
        <title>Another draft genome of Portunus trituberculatus and its Hox gene families provides insights of decapod evolution.</title>
        <authorList>
            <person name="Jeong J.-H."/>
            <person name="Song I."/>
            <person name="Kim S."/>
            <person name="Choi T."/>
            <person name="Kim D."/>
            <person name="Ryu S."/>
            <person name="Kim W."/>
        </authorList>
    </citation>
    <scope>NUCLEOTIDE SEQUENCE [LARGE SCALE GENOMIC DNA]</scope>
    <source>
        <tissue evidence="1">Muscle</tissue>
    </source>
</reference>
<evidence type="ECO:0000313" key="2">
    <source>
        <dbReference type="Proteomes" id="UP000324222"/>
    </source>
</evidence>
<organism evidence="1 2">
    <name type="scientific">Portunus trituberculatus</name>
    <name type="common">Swimming crab</name>
    <name type="synonym">Neptunus trituberculatus</name>
    <dbReference type="NCBI Taxonomy" id="210409"/>
    <lineage>
        <taxon>Eukaryota</taxon>
        <taxon>Metazoa</taxon>
        <taxon>Ecdysozoa</taxon>
        <taxon>Arthropoda</taxon>
        <taxon>Crustacea</taxon>
        <taxon>Multicrustacea</taxon>
        <taxon>Malacostraca</taxon>
        <taxon>Eumalacostraca</taxon>
        <taxon>Eucarida</taxon>
        <taxon>Decapoda</taxon>
        <taxon>Pleocyemata</taxon>
        <taxon>Brachyura</taxon>
        <taxon>Eubrachyura</taxon>
        <taxon>Portunoidea</taxon>
        <taxon>Portunidae</taxon>
        <taxon>Portuninae</taxon>
        <taxon>Portunus</taxon>
    </lineage>
</organism>
<sequence length="84" mass="9210">MAHEADDNATTNTAILIFLSKPLRRHFPSRCDIPLAGRVPATSPRLPAKVKQRGGAERSVKTLLTLRCAQPCSVTTCHQKDKTD</sequence>
<dbReference type="AlphaFoldDB" id="A0A5B7E5W3"/>
<protein>
    <submittedName>
        <fullName evidence="1">Uncharacterized protein</fullName>
    </submittedName>
</protein>
<dbReference type="Proteomes" id="UP000324222">
    <property type="component" value="Unassembled WGS sequence"/>
</dbReference>
<gene>
    <name evidence="1" type="ORF">E2C01_022631</name>
</gene>
<evidence type="ECO:0000313" key="1">
    <source>
        <dbReference type="EMBL" id="MPC29401.1"/>
    </source>
</evidence>
<keyword evidence="2" id="KW-1185">Reference proteome</keyword>